<accession>A0A085MKR3</accession>
<keyword evidence="2" id="KW-1185">Reference proteome</keyword>
<sequence>MAIVVFEQLVVVRPFAIRQKKIRWNVWTPSIVDWGENDLQEALNVPNSCELFDVVLDVASNPSRLVQFPEIEKKPSIE</sequence>
<dbReference type="AlphaFoldDB" id="A0A085MKR3"/>
<dbReference type="EMBL" id="KL363187">
    <property type="protein sequence ID" value="KFD57809.1"/>
    <property type="molecule type" value="Genomic_DNA"/>
</dbReference>
<protein>
    <submittedName>
        <fullName evidence="1">Uncharacterized protein</fullName>
    </submittedName>
</protein>
<proteinExistence type="predicted"/>
<dbReference type="Proteomes" id="UP000030764">
    <property type="component" value="Unassembled WGS sequence"/>
</dbReference>
<organism evidence="1 2">
    <name type="scientific">Trichuris suis</name>
    <name type="common">pig whipworm</name>
    <dbReference type="NCBI Taxonomy" id="68888"/>
    <lineage>
        <taxon>Eukaryota</taxon>
        <taxon>Metazoa</taxon>
        <taxon>Ecdysozoa</taxon>
        <taxon>Nematoda</taxon>
        <taxon>Enoplea</taxon>
        <taxon>Dorylaimia</taxon>
        <taxon>Trichinellida</taxon>
        <taxon>Trichuridae</taxon>
        <taxon>Trichuris</taxon>
    </lineage>
</organism>
<evidence type="ECO:0000313" key="1">
    <source>
        <dbReference type="EMBL" id="KFD57809.1"/>
    </source>
</evidence>
<gene>
    <name evidence="1" type="ORF">M513_01479</name>
</gene>
<reference evidence="1 2" key="1">
    <citation type="journal article" date="2014" name="Nat. Genet.">
        <title>Genome and transcriptome of the porcine whipworm Trichuris suis.</title>
        <authorList>
            <person name="Jex A.R."/>
            <person name="Nejsum P."/>
            <person name="Schwarz E.M."/>
            <person name="Hu L."/>
            <person name="Young N.D."/>
            <person name="Hall R.S."/>
            <person name="Korhonen P.K."/>
            <person name="Liao S."/>
            <person name="Thamsborg S."/>
            <person name="Xia J."/>
            <person name="Xu P."/>
            <person name="Wang S."/>
            <person name="Scheerlinck J.P."/>
            <person name="Hofmann A."/>
            <person name="Sternberg P.W."/>
            <person name="Wang J."/>
            <person name="Gasser R.B."/>
        </authorList>
    </citation>
    <scope>NUCLEOTIDE SEQUENCE [LARGE SCALE GENOMIC DNA]</scope>
    <source>
        <strain evidence="1">DCEP-RM93M</strain>
    </source>
</reference>
<name>A0A085MKR3_9BILA</name>
<evidence type="ECO:0000313" key="2">
    <source>
        <dbReference type="Proteomes" id="UP000030764"/>
    </source>
</evidence>